<dbReference type="Pfam" id="PF01697">
    <property type="entry name" value="Glyco_transf_92"/>
    <property type="match status" value="1"/>
</dbReference>
<dbReference type="GO" id="GO:0016757">
    <property type="term" value="F:glycosyltransferase activity"/>
    <property type="evidence" value="ECO:0007669"/>
    <property type="project" value="UniProtKB-KW"/>
</dbReference>
<evidence type="ECO:0000256" key="1">
    <source>
        <dbReference type="ARBA" id="ARBA00004167"/>
    </source>
</evidence>
<comment type="caution">
    <text evidence="7">The sequence shown here is derived from an EMBL/GenBank/DDBJ whole genome shotgun (WGS) entry which is preliminary data.</text>
</comment>
<comment type="subcellular location">
    <subcellularLocation>
        <location evidence="1">Membrane</location>
        <topology evidence="1">Single-pass membrane protein</topology>
    </subcellularLocation>
</comment>
<proteinExistence type="predicted"/>
<keyword evidence="2" id="KW-0328">Glycosyltransferase</keyword>
<keyword evidence="5" id="KW-1133">Transmembrane helix</keyword>
<dbReference type="InterPro" id="IPR008166">
    <property type="entry name" value="Glyco_transf_92"/>
</dbReference>
<dbReference type="EMBL" id="VZZJ01000009">
    <property type="protein sequence ID" value="KAB1073189.1"/>
    <property type="molecule type" value="Genomic_DNA"/>
</dbReference>
<dbReference type="RefSeq" id="WP_150964020.1">
    <property type="nucleotide sequence ID" value="NZ_VZZJ01000009.1"/>
</dbReference>
<evidence type="ECO:0008006" key="9">
    <source>
        <dbReference type="Google" id="ProtNLM"/>
    </source>
</evidence>
<protein>
    <recommendedName>
        <fullName evidence="9">Glycosyltransferase family 92 protein</fullName>
    </recommendedName>
</protein>
<dbReference type="PANTHER" id="PTHR21461:SF69">
    <property type="entry name" value="GLYCOSYLTRANSFERASE FAMILY 92 PROTEIN"/>
    <property type="match status" value="1"/>
</dbReference>
<keyword evidence="6" id="KW-0472">Membrane</keyword>
<dbReference type="Proteomes" id="UP000441523">
    <property type="component" value="Unassembled WGS sequence"/>
</dbReference>
<evidence type="ECO:0000256" key="5">
    <source>
        <dbReference type="ARBA" id="ARBA00022989"/>
    </source>
</evidence>
<evidence type="ECO:0000256" key="3">
    <source>
        <dbReference type="ARBA" id="ARBA00022679"/>
    </source>
</evidence>
<gene>
    <name evidence="7" type="ORF">F6X51_12635</name>
</gene>
<keyword evidence="3" id="KW-0808">Transferase</keyword>
<evidence type="ECO:0000313" key="8">
    <source>
        <dbReference type="Proteomes" id="UP000441523"/>
    </source>
</evidence>
<evidence type="ECO:0000256" key="4">
    <source>
        <dbReference type="ARBA" id="ARBA00022692"/>
    </source>
</evidence>
<evidence type="ECO:0000256" key="2">
    <source>
        <dbReference type="ARBA" id="ARBA00022676"/>
    </source>
</evidence>
<dbReference type="AlphaFoldDB" id="A0A6N6MQ70"/>
<keyword evidence="4" id="KW-0812">Transmembrane</keyword>
<evidence type="ECO:0000313" key="7">
    <source>
        <dbReference type="EMBL" id="KAB1073189.1"/>
    </source>
</evidence>
<name>A0A6N6MQ70_9HYPH</name>
<dbReference type="GO" id="GO:0016020">
    <property type="term" value="C:membrane"/>
    <property type="evidence" value="ECO:0007669"/>
    <property type="project" value="UniProtKB-SubCell"/>
</dbReference>
<keyword evidence="8" id="KW-1185">Reference proteome</keyword>
<accession>A0A6N6MQ70</accession>
<evidence type="ECO:0000256" key="6">
    <source>
        <dbReference type="ARBA" id="ARBA00023136"/>
    </source>
</evidence>
<sequence>MAPRYRAAVCGIARDEDRYVVEWIAYHLAIGFDHVFLYDNMSVRPIETLLNPKVLGKTVTVIRWPSHPGESAQYKAYRHFLHTYRDWVEWAAILDLDEFLNLKRDRTIQGFLDRFSVEASGIGVNWRLFGSSGALHYRRRPMMERFTMASEIALGPNCHLKTIHRLSHATEIHIHYADYREGSVVHSADGTVIQSGNFLEPRSENFAVAQINHYYCKSKDEFSVKCLRGYCDHHTLDPDTFHQCDFSDVPETSIQRHLPALRRRMRQVGRRTPLLSRLLKRILGASPQRLRAAGPSGTPA</sequence>
<organism evidence="7 8">
    <name type="scientific">Methylobacterium planeticum</name>
    <dbReference type="NCBI Taxonomy" id="2615211"/>
    <lineage>
        <taxon>Bacteria</taxon>
        <taxon>Pseudomonadati</taxon>
        <taxon>Pseudomonadota</taxon>
        <taxon>Alphaproteobacteria</taxon>
        <taxon>Hyphomicrobiales</taxon>
        <taxon>Methylobacteriaceae</taxon>
        <taxon>Methylobacterium</taxon>
    </lineage>
</organism>
<reference evidence="7 8" key="1">
    <citation type="submission" date="2019-09" db="EMBL/GenBank/DDBJ databases">
        <title>YIM 132548 draft genome.</title>
        <authorList>
            <person name="Jiang L."/>
        </authorList>
    </citation>
    <scope>NUCLEOTIDE SEQUENCE [LARGE SCALE GENOMIC DNA]</scope>
    <source>
        <strain evidence="7 8">YIM 132548</strain>
    </source>
</reference>
<dbReference type="PANTHER" id="PTHR21461">
    <property type="entry name" value="GLYCOSYLTRANSFERASE FAMILY 92 PROTEIN"/>
    <property type="match status" value="1"/>
</dbReference>
<dbReference type="GO" id="GO:0005737">
    <property type="term" value="C:cytoplasm"/>
    <property type="evidence" value="ECO:0007669"/>
    <property type="project" value="TreeGrafter"/>
</dbReference>